<protein>
    <submittedName>
        <fullName evidence="2">Glycosyltransferase</fullName>
    </submittedName>
</protein>
<keyword evidence="3" id="KW-1185">Reference proteome</keyword>
<dbReference type="InterPro" id="IPR029044">
    <property type="entry name" value="Nucleotide-diphossugar_trans"/>
</dbReference>
<dbReference type="Pfam" id="PF00535">
    <property type="entry name" value="Glycos_transf_2"/>
    <property type="match status" value="1"/>
</dbReference>
<dbReference type="AlphaFoldDB" id="A0A3S9MXK9"/>
<evidence type="ECO:0000259" key="1">
    <source>
        <dbReference type="Pfam" id="PF00535"/>
    </source>
</evidence>
<dbReference type="KEGG" id="noj:EJ995_06375"/>
<keyword evidence="2" id="KW-0808">Transferase</keyword>
<feature type="domain" description="Glycosyltransferase 2-like" evidence="1">
    <location>
        <begin position="6"/>
        <end position="125"/>
    </location>
</feature>
<dbReference type="EMBL" id="CP034549">
    <property type="protein sequence ID" value="AZQ43872.1"/>
    <property type="molecule type" value="Genomic_DNA"/>
</dbReference>
<dbReference type="GO" id="GO:0016740">
    <property type="term" value="F:transferase activity"/>
    <property type="evidence" value="ECO:0007669"/>
    <property type="project" value="UniProtKB-KW"/>
</dbReference>
<dbReference type="InterPro" id="IPR001173">
    <property type="entry name" value="Glyco_trans_2-like"/>
</dbReference>
<dbReference type="Proteomes" id="UP000279600">
    <property type="component" value="Chromosome"/>
</dbReference>
<reference evidence="2 3" key="1">
    <citation type="submission" date="2018-12" db="EMBL/GenBank/DDBJ databases">
        <title>Complete genome of Nonlabens sp. MJ115.</title>
        <authorList>
            <person name="Choi H.S."/>
            <person name="Jung J."/>
        </authorList>
    </citation>
    <scope>NUCLEOTIDE SEQUENCE [LARGE SCALE GENOMIC DNA]</scope>
    <source>
        <strain evidence="2 3">MJ115</strain>
    </source>
</reference>
<dbReference type="PANTHER" id="PTHR43685">
    <property type="entry name" value="GLYCOSYLTRANSFERASE"/>
    <property type="match status" value="1"/>
</dbReference>
<accession>A0A3S9MXK9</accession>
<dbReference type="SUPFAM" id="SSF53448">
    <property type="entry name" value="Nucleotide-diphospho-sugar transferases"/>
    <property type="match status" value="1"/>
</dbReference>
<dbReference type="OrthoDB" id="1143197at2"/>
<dbReference type="PANTHER" id="PTHR43685:SF2">
    <property type="entry name" value="GLYCOSYLTRANSFERASE 2-LIKE DOMAIN-CONTAINING PROTEIN"/>
    <property type="match status" value="1"/>
</dbReference>
<dbReference type="Gene3D" id="3.90.550.10">
    <property type="entry name" value="Spore Coat Polysaccharide Biosynthesis Protein SpsA, Chain A"/>
    <property type="match status" value="1"/>
</dbReference>
<proteinExistence type="predicted"/>
<organism evidence="2 3">
    <name type="scientific">Nonlabens ponticola</name>
    <dbReference type="NCBI Taxonomy" id="2496866"/>
    <lineage>
        <taxon>Bacteria</taxon>
        <taxon>Pseudomonadati</taxon>
        <taxon>Bacteroidota</taxon>
        <taxon>Flavobacteriia</taxon>
        <taxon>Flavobacteriales</taxon>
        <taxon>Flavobacteriaceae</taxon>
        <taxon>Nonlabens</taxon>
    </lineage>
</organism>
<sequence length="305" mass="36118">MNYIFSLLICTKDRLDQLSRTLSIMSAQILSEELDVVIIDDGSSDGTYEFVKNNYPAIRAFRNQRSLGLMACRNFLLENAKGKYSISLDDDAHILTPEYTKKLLSFFNDNPKCAVAALRIFWSVDEPSRIDTLDKPQQVQSFVGCGHVWNMHAWKEIDPYPEWFEFYGEEDYASYQLFKNGWKVLYYPAILVQHRVDLKQRKKDRENYYSRLGKGIRAGWFLYAMFYPLKPAIRMISYSLWIKLKNDVFKGDLRMLLILISVVKDFIFNCHRFINSNRLTMKEYKEFKKIDKAKIYWTPKEKQSR</sequence>
<name>A0A3S9MXK9_9FLAO</name>
<gene>
    <name evidence="2" type="ORF">EJ995_06375</name>
</gene>
<dbReference type="InterPro" id="IPR050834">
    <property type="entry name" value="Glycosyltransf_2"/>
</dbReference>
<evidence type="ECO:0000313" key="3">
    <source>
        <dbReference type="Proteomes" id="UP000279600"/>
    </source>
</evidence>
<evidence type="ECO:0000313" key="2">
    <source>
        <dbReference type="EMBL" id="AZQ43872.1"/>
    </source>
</evidence>